<organism evidence="1 2">
    <name type="scientific">Araneus ventricosus</name>
    <name type="common">Orbweaver spider</name>
    <name type="synonym">Epeira ventricosa</name>
    <dbReference type="NCBI Taxonomy" id="182803"/>
    <lineage>
        <taxon>Eukaryota</taxon>
        <taxon>Metazoa</taxon>
        <taxon>Ecdysozoa</taxon>
        <taxon>Arthropoda</taxon>
        <taxon>Chelicerata</taxon>
        <taxon>Arachnida</taxon>
        <taxon>Araneae</taxon>
        <taxon>Araneomorphae</taxon>
        <taxon>Entelegynae</taxon>
        <taxon>Araneoidea</taxon>
        <taxon>Araneidae</taxon>
        <taxon>Araneus</taxon>
    </lineage>
</organism>
<protein>
    <submittedName>
        <fullName evidence="1">Uncharacterized protein</fullName>
    </submittedName>
</protein>
<sequence length="175" mass="20577">MKKLKDDHQMNFIKVSLNCGYPKIYQQEYCSVWDSNKVKKNSPERILLEAHVTPKYSRFEEKENIQKYSINMSLLPKNSSKKKTKLTFRLPRCTNMHTPFLTLEKWRRKHKEKEGSLAFFSSVACIPIAGHSRPLHAKTGRQYENPMIICVVRSKFENPNSLKIHMDCRTVKAEM</sequence>
<accession>A0A4Y2QVQ1</accession>
<evidence type="ECO:0000313" key="2">
    <source>
        <dbReference type="Proteomes" id="UP000499080"/>
    </source>
</evidence>
<dbReference type="AlphaFoldDB" id="A0A4Y2QVQ1"/>
<dbReference type="Proteomes" id="UP000499080">
    <property type="component" value="Unassembled WGS sequence"/>
</dbReference>
<dbReference type="EMBL" id="BGPR01014968">
    <property type="protein sequence ID" value="GBN67462.1"/>
    <property type="molecule type" value="Genomic_DNA"/>
</dbReference>
<evidence type="ECO:0000313" key="1">
    <source>
        <dbReference type="EMBL" id="GBN67462.1"/>
    </source>
</evidence>
<keyword evidence="2" id="KW-1185">Reference proteome</keyword>
<proteinExistence type="predicted"/>
<reference evidence="1 2" key="1">
    <citation type="journal article" date="2019" name="Sci. Rep.">
        <title>Orb-weaving spider Araneus ventricosus genome elucidates the spidroin gene catalogue.</title>
        <authorList>
            <person name="Kono N."/>
            <person name="Nakamura H."/>
            <person name="Ohtoshi R."/>
            <person name="Moran D.A.P."/>
            <person name="Shinohara A."/>
            <person name="Yoshida Y."/>
            <person name="Fujiwara M."/>
            <person name="Mori M."/>
            <person name="Tomita M."/>
            <person name="Arakawa K."/>
        </authorList>
    </citation>
    <scope>NUCLEOTIDE SEQUENCE [LARGE SCALE GENOMIC DNA]</scope>
</reference>
<comment type="caution">
    <text evidence="1">The sequence shown here is derived from an EMBL/GenBank/DDBJ whole genome shotgun (WGS) entry which is preliminary data.</text>
</comment>
<name>A0A4Y2QVQ1_ARAVE</name>
<gene>
    <name evidence="1" type="ORF">AVEN_93676_1</name>
</gene>